<dbReference type="InterPro" id="IPR001254">
    <property type="entry name" value="Trypsin_dom"/>
</dbReference>
<accession>A0A9D3Y1M6</accession>
<dbReference type="GO" id="GO:0004252">
    <property type="term" value="F:serine-type endopeptidase activity"/>
    <property type="evidence" value="ECO:0007669"/>
    <property type="project" value="InterPro"/>
</dbReference>
<name>A0A9D3Y1M6_DREPO</name>
<gene>
    <name evidence="3" type="ORF">DPMN_191633</name>
</gene>
<evidence type="ECO:0000256" key="1">
    <source>
        <dbReference type="ARBA" id="ARBA00023157"/>
    </source>
</evidence>
<dbReference type="InterPro" id="IPR043504">
    <property type="entry name" value="Peptidase_S1_PA_chymotrypsin"/>
</dbReference>
<sequence>MQNAGDSGGPLVCGGRLAGVTSWGRSGCHLNGVVTHPSVYAGVAYFRSWISSACGNCV</sequence>
<reference evidence="3" key="2">
    <citation type="submission" date="2020-11" db="EMBL/GenBank/DDBJ databases">
        <authorList>
            <person name="McCartney M.A."/>
            <person name="Auch B."/>
            <person name="Kono T."/>
            <person name="Mallez S."/>
            <person name="Becker A."/>
            <person name="Gohl D.M."/>
            <person name="Silverstein K.A.T."/>
            <person name="Koren S."/>
            <person name="Bechman K.B."/>
            <person name="Herman A."/>
            <person name="Abrahante J.E."/>
            <person name="Garbe J."/>
        </authorList>
    </citation>
    <scope>NUCLEOTIDE SEQUENCE</scope>
    <source>
        <strain evidence="3">Duluth1</strain>
        <tissue evidence="3">Whole animal</tissue>
    </source>
</reference>
<dbReference type="Pfam" id="PF00089">
    <property type="entry name" value="Trypsin"/>
    <property type="match status" value="1"/>
</dbReference>
<reference evidence="3" key="1">
    <citation type="journal article" date="2019" name="bioRxiv">
        <title>The Genome of the Zebra Mussel, Dreissena polymorpha: A Resource for Invasive Species Research.</title>
        <authorList>
            <person name="McCartney M.A."/>
            <person name="Auch B."/>
            <person name="Kono T."/>
            <person name="Mallez S."/>
            <person name="Zhang Y."/>
            <person name="Obille A."/>
            <person name="Becker A."/>
            <person name="Abrahante J.E."/>
            <person name="Garbe J."/>
            <person name="Badalamenti J.P."/>
            <person name="Herman A."/>
            <person name="Mangelson H."/>
            <person name="Liachko I."/>
            <person name="Sullivan S."/>
            <person name="Sone E.D."/>
            <person name="Koren S."/>
            <person name="Silverstein K.A.T."/>
            <person name="Beckman K.B."/>
            <person name="Gohl D.M."/>
        </authorList>
    </citation>
    <scope>NUCLEOTIDE SEQUENCE</scope>
    <source>
        <strain evidence="3">Duluth1</strain>
        <tissue evidence="3">Whole animal</tissue>
    </source>
</reference>
<dbReference type="InterPro" id="IPR050430">
    <property type="entry name" value="Peptidase_S1"/>
</dbReference>
<keyword evidence="4" id="KW-1185">Reference proteome</keyword>
<evidence type="ECO:0000259" key="2">
    <source>
        <dbReference type="Pfam" id="PF00089"/>
    </source>
</evidence>
<protein>
    <recommendedName>
        <fullName evidence="2">Peptidase S1 domain-containing protein</fullName>
    </recommendedName>
</protein>
<dbReference type="GO" id="GO:0006508">
    <property type="term" value="P:proteolysis"/>
    <property type="evidence" value="ECO:0007669"/>
    <property type="project" value="InterPro"/>
</dbReference>
<organism evidence="3 4">
    <name type="scientific">Dreissena polymorpha</name>
    <name type="common">Zebra mussel</name>
    <name type="synonym">Mytilus polymorpha</name>
    <dbReference type="NCBI Taxonomy" id="45954"/>
    <lineage>
        <taxon>Eukaryota</taxon>
        <taxon>Metazoa</taxon>
        <taxon>Spiralia</taxon>
        <taxon>Lophotrochozoa</taxon>
        <taxon>Mollusca</taxon>
        <taxon>Bivalvia</taxon>
        <taxon>Autobranchia</taxon>
        <taxon>Heteroconchia</taxon>
        <taxon>Euheterodonta</taxon>
        <taxon>Imparidentia</taxon>
        <taxon>Neoheterodontei</taxon>
        <taxon>Myida</taxon>
        <taxon>Dreissenoidea</taxon>
        <taxon>Dreissenidae</taxon>
        <taxon>Dreissena</taxon>
    </lineage>
</organism>
<dbReference type="Gene3D" id="2.40.10.10">
    <property type="entry name" value="Trypsin-like serine proteases"/>
    <property type="match status" value="1"/>
</dbReference>
<dbReference type="EMBL" id="JAIWYP010000024">
    <property type="protein sequence ID" value="KAH3692277.1"/>
    <property type="molecule type" value="Genomic_DNA"/>
</dbReference>
<keyword evidence="1" id="KW-1015">Disulfide bond</keyword>
<proteinExistence type="predicted"/>
<dbReference type="InterPro" id="IPR009003">
    <property type="entry name" value="Peptidase_S1_PA"/>
</dbReference>
<feature type="domain" description="Peptidase S1" evidence="2">
    <location>
        <begin position="3"/>
        <end position="50"/>
    </location>
</feature>
<dbReference type="PANTHER" id="PTHR24276:SF91">
    <property type="entry name" value="AT26814P-RELATED"/>
    <property type="match status" value="1"/>
</dbReference>
<evidence type="ECO:0000313" key="3">
    <source>
        <dbReference type="EMBL" id="KAH3692277.1"/>
    </source>
</evidence>
<dbReference type="PANTHER" id="PTHR24276">
    <property type="entry name" value="POLYSERASE-RELATED"/>
    <property type="match status" value="1"/>
</dbReference>
<evidence type="ECO:0000313" key="4">
    <source>
        <dbReference type="Proteomes" id="UP000828390"/>
    </source>
</evidence>
<comment type="caution">
    <text evidence="3">The sequence shown here is derived from an EMBL/GenBank/DDBJ whole genome shotgun (WGS) entry which is preliminary data.</text>
</comment>
<dbReference type="SUPFAM" id="SSF50494">
    <property type="entry name" value="Trypsin-like serine proteases"/>
    <property type="match status" value="1"/>
</dbReference>
<dbReference type="AlphaFoldDB" id="A0A9D3Y1M6"/>
<dbReference type="Proteomes" id="UP000828390">
    <property type="component" value="Unassembled WGS sequence"/>
</dbReference>